<evidence type="ECO:0008006" key="3">
    <source>
        <dbReference type="Google" id="ProtNLM"/>
    </source>
</evidence>
<proteinExistence type="predicted"/>
<organism evidence="1 2">
    <name type="scientific">Geomicrobium halophilum</name>
    <dbReference type="NCBI Taxonomy" id="549000"/>
    <lineage>
        <taxon>Bacteria</taxon>
        <taxon>Bacillati</taxon>
        <taxon>Bacillota</taxon>
        <taxon>Bacilli</taxon>
        <taxon>Bacillales</taxon>
        <taxon>Geomicrobium</taxon>
    </lineage>
</organism>
<reference evidence="1 2" key="1">
    <citation type="submission" date="2020-08" db="EMBL/GenBank/DDBJ databases">
        <title>Genomic Encyclopedia of Type Strains, Phase IV (KMG-IV): sequencing the most valuable type-strain genomes for metagenomic binning, comparative biology and taxonomic classification.</title>
        <authorList>
            <person name="Goeker M."/>
        </authorList>
    </citation>
    <scope>NUCLEOTIDE SEQUENCE [LARGE SCALE GENOMIC DNA]</scope>
    <source>
        <strain evidence="1 2">DSM 21769</strain>
    </source>
</reference>
<sequence>MDQKGAVMPFVLIICLILAGLVSHQASLLVAEREGLQAQQRFLIANVLLAKGEANWWEEYRRGRTSSHGSWKFKEGEVHYHTLPTSNGYKSVHLKAETEEGGTLQHYYYVRKAGVESRSVTAEDKDNEG</sequence>
<keyword evidence="2" id="KW-1185">Reference proteome</keyword>
<protein>
    <recommendedName>
        <fullName evidence="3">Competence protein ComGG</fullName>
    </recommendedName>
</protein>
<evidence type="ECO:0000313" key="2">
    <source>
        <dbReference type="Proteomes" id="UP000568839"/>
    </source>
</evidence>
<accession>A0A841PRI2</accession>
<dbReference type="Proteomes" id="UP000568839">
    <property type="component" value="Unassembled WGS sequence"/>
</dbReference>
<dbReference type="RefSeq" id="WP_184402828.1">
    <property type="nucleotide sequence ID" value="NZ_JACHHJ010000001.1"/>
</dbReference>
<dbReference type="EMBL" id="JACHHJ010000001">
    <property type="protein sequence ID" value="MBB6448891.1"/>
    <property type="molecule type" value="Genomic_DNA"/>
</dbReference>
<evidence type="ECO:0000313" key="1">
    <source>
        <dbReference type="EMBL" id="MBB6448891.1"/>
    </source>
</evidence>
<dbReference type="AlphaFoldDB" id="A0A841PRI2"/>
<dbReference type="InterPro" id="IPR020372">
    <property type="entry name" value="Competence_ComGG"/>
</dbReference>
<gene>
    <name evidence="1" type="ORF">HNR44_000840</name>
</gene>
<name>A0A841PRI2_9BACL</name>
<dbReference type="Pfam" id="PF14173">
    <property type="entry name" value="ComGG"/>
    <property type="match status" value="1"/>
</dbReference>
<comment type="caution">
    <text evidence="1">The sequence shown here is derived from an EMBL/GenBank/DDBJ whole genome shotgun (WGS) entry which is preliminary data.</text>
</comment>